<name>A0A1H8NF37_9BRAD</name>
<reference evidence="4" key="1">
    <citation type="submission" date="2016-10" db="EMBL/GenBank/DDBJ databases">
        <authorList>
            <person name="Varghese N."/>
            <person name="Submissions S."/>
        </authorList>
    </citation>
    <scope>NUCLEOTIDE SEQUENCE [LARGE SCALE GENOMIC DNA]</scope>
    <source>
        <strain evidence="4">DSM 123</strain>
    </source>
</reference>
<proteinExistence type="inferred from homology"/>
<comment type="similarity">
    <text evidence="1">Belongs to the NifZ family.</text>
</comment>
<dbReference type="InterPro" id="IPR007415">
    <property type="entry name" value="Nitrogenase_MoFe_mat_NifZ"/>
</dbReference>
<dbReference type="RefSeq" id="WP_092681852.1">
    <property type="nucleotide sequence ID" value="NZ_FODT01000002.1"/>
</dbReference>
<dbReference type="GO" id="GO:0009399">
    <property type="term" value="P:nitrogen fixation"/>
    <property type="evidence" value="ECO:0007669"/>
    <property type="project" value="InterPro"/>
</dbReference>
<dbReference type="OrthoDB" id="5297316at2"/>
<accession>A0A1H8NF37</accession>
<keyword evidence="4" id="KW-1185">Reference proteome</keyword>
<dbReference type="EMBL" id="FODT01000002">
    <property type="protein sequence ID" value="SEO28187.1"/>
    <property type="molecule type" value="Genomic_DNA"/>
</dbReference>
<sequence>MTPEPKYQWGQPVLAEIDLFNDGSFPDQPLDALLVKRGDPGEIVRIGLHTETNRPIYLVEFASHRVVGCLEDEIAPVEPSLAGQP</sequence>
<dbReference type="AlphaFoldDB" id="A0A1H8NF37"/>
<protein>
    <submittedName>
        <fullName evidence="3">Nitrogen fixation protein NifZ</fullName>
    </submittedName>
</protein>
<organism evidence="3 4">
    <name type="scientific">Rhodopseudomonas pseudopalustris</name>
    <dbReference type="NCBI Taxonomy" id="1513892"/>
    <lineage>
        <taxon>Bacteria</taxon>
        <taxon>Pseudomonadati</taxon>
        <taxon>Pseudomonadota</taxon>
        <taxon>Alphaproteobacteria</taxon>
        <taxon>Hyphomicrobiales</taxon>
        <taxon>Nitrobacteraceae</taxon>
        <taxon>Rhodopseudomonas</taxon>
    </lineage>
</organism>
<evidence type="ECO:0000256" key="2">
    <source>
        <dbReference type="ARBA" id="ARBA00023231"/>
    </source>
</evidence>
<evidence type="ECO:0000313" key="3">
    <source>
        <dbReference type="EMBL" id="SEO28187.1"/>
    </source>
</evidence>
<dbReference type="Proteomes" id="UP000199615">
    <property type="component" value="Unassembled WGS sequence"/>
</dbReference>
<evidence type="ECO:0000256" key="1">
    <source>
        <dbReference type="ARBA" id="ARBA00008027"/>
    </source>
</evidence>
<dbReference type="Pfam" id="PF04319">
    <property type="entry name" value="NifZ"/>
    <property type="match status" value="1"/>
</dbReference>
<keyword evidence="2" id="KW-0535">Nitrogen fixation</keyword>
<gene>
    <name evidence="3" type="ORF">SAMN05444123_10273</name>
</gene>
<evidence type="ECO:0000313" key="4">
    <source>
        <dbReference type="Proteomes" id="UP000199615"/>
    </source>
</evidence>